<dbReference type="PANTHER" id="PTHR42928:SF5">
    <property type="entry name" value="BLR1237 PROTEIN"/>
    <property type="match status" value="1"/>
</dbReference>
<evidence type="ECO:0000313" key="3">
    <source>
        <dbReference type="EMBL" id="MBW8268824.1"/>
    </source>
</evidence>
<proteinExistence type="inferred from homology"/>
<evidence type="ECO:0000256" key="1">
    <source>
        <dbReference type="ARBA" id="ARBA00006987"/>
    </source>
</evidence>
<organism evidence="3 4">
    <name type="scientific">Caldovatus aquaticus</name>
    <dbReference type="NCBI Taxonomy" id="2865671"/>
    <lineage>
        <taxon>Bacteria</taxon>
        <taxon>Pseudomonadati</taxon>
        <taxon>Pseudomonadota</taxon>
        <taxon>Alphaproteobacteria</taxon>
        <taxon>Acetobacterales</taxon>
        <taxon>Roseomonadaceae</taxon>
        <taxon>Caldovatus</taxon>
    </lineage>
</organism>
<gene>
    <name evidence="3" type="ORF">K1J50_04930</name>
</gene>
<accession>A0ABS7EZQ3</accession>
<comment type="caution">
    <text evidence="3">The sequence shown here is derived from an EMBL/GenBank/DDBJ whole genome shotgun (WGS) entry which is preliminary data.</text>
</comment>
<protein>
    <submittedName>
        <fullName evidence="3">Twin-arginine translocation pathway signal protein</fullName>
    </submittedName>
</protein>
<dbReference type="Gene3D" id="3.40.190.150">
    <property type="entry name" value="Bordetella uptake gene, domain 1"/>
    <property type="match status" value="1"/>
</dbReference>
<evidence type="ECO:0000256" key="2">
    <source>
        <dbReference type="SAM" id="MobiDB-lite"/>
    </source>
</evidence>
<evidence type="ECO:0000313" key="4">
    <source>
        <dbReference type="Proteomes" id="UP001519924"/>
    </source>
</evidence>
<dbReference type="EMBL" id="JAHZUY010000007">
    <property type="protein sequence ID" value="MBW8268824.1"/>
    <property type="molecule type" value="Genomic_DNA"/>
</dbReference>
<dbReference type="InterPro" id="IPR005064">
    <property type="entry name" value="BUG"/>
</dbReference>
<feature type="region of interest" description="Disordered" evidence="2">
    <location>
        <begin position="21"/>
        <end position="42"/>
    </location>
</feature>
<sequence>MAPARRGAHVTRRRAFAAGLGAAALGPRPPAAQPAGGFPSRPIRLVSPYPPGGGTDTTARLIGPPMSEFLGQPIVVENRPGAGGAIGAGHVAEQPPDGHTLLVDSLGHVVNPHLLRGLRFDYAVAFAPVSLVTVLRQILVVPPSVPAGILAEFVAWAKARPGRLSWGSSGNATGSHLAGVLFTRAAGLDMTHVPYRGGSAVLPDLLAGNIVFAFATVSVGSQLVRDGRLKGLAIASRERVASLPGIATMAELGFPMADMDEWNVLTSPAGTPPAVLARLHQAVRHALAQPHVRDRFAQIGAVTVGSSPEEAARFVAERREALGRLVREAHITIE</sequence>
<dbReference type="Gene3D" id="3.40.190.10">
    <property type="entry name" value="Periplasmic binding protein-like II"/>
    <property type="match status" value="1"/>
</dbReference>
<dbReference type="Proteomes" id="UP001519924">
    <property type="component" value="Unassembled WGS sequence"/>
</dbReference>
<keyword evidence="4" id="KW-1185">Reference proteome</keyword>
<dbReference type="Pfam" id="PF03401">
    <property type="entry name" value="TctC"/>
    <property type="match status" value="1"/>
</dbReference>
<reference evidence="3 4" key="1">
    <citation type="submission" date="2021-08" db="EMBL/GenBank/DDBJ databases">
        <title>Caldovatus sediminis gen. nov., sp. nov., a moderately thermophilic bacterium isolated from a hot spring.</title>
        <authorList>
            <person name="Hu C.-J."/>
            <person name="Li W.-J."/>
            <person name="Xian W.-D."/>
        </authorList>
    </citation>
    <scope>NUCLEOTIDE SEQUENCE [LARGE SCALE GENOMIC DNA]</scope>
    <source>
        <strain evidence="3 4">SYSU G05006</strain>
    </source>
</reference>
<dbReference type="PANTHER" id="PTHR42928">
    <property type="entry name" value="TRICARBOXYLATE-BINDING PROTEIN"/>
    <property type="match status" value="1"/>
</dbReference>
<name>A0ABS7EZQ3_9PROT</name>
<comment type="similarity">
    <text evidence="1">Belongs to the UPF0065 (bug) family.</text>
</comment>
<dbReference type="InterPro" id="IPR042100">
    <property type="entry name" value="Bug_dom1"/>
</dbReference>
<dbReference type="PIRSF" id="PIRSF017082">
    <property type="entry name" value="YflP"/>
    <property type="match status" value="1"/>
</dbReference>